<feature type="compositionally biased region" description="Low complexity" evidence="3">
    <location>
        <begin position="373"/>
        <end position="397"/>
    </location>
</feature>
<dbReference type="InterPro" id="IPR001452">
    <property type="entry name" value="SH3_domain"/>
</dbReference>
<dbReference type="InterPro" id="IPR036028">
    <property type="entry name" value="SH3-like_dom_sf"/>
</dbReference>
<dbReference type="GO" id="GO:1990528">
    <property type="term" value="C:Rvs161p-Rvs167p complex"/>
    <property type="evidence" value="ECO:0007669"/>
    <property type="project" value="TreeGrafter"/>
</dbReference>
<evidence type="ECO:0000313" key="6">
    <source>
        <dbReference type="EMBL" id="KAF2836778.1"/>
    </source>
</evidence>
<dbReference type="PROSITE" id="PS51021">
    <property type="entry name" value="BAR"/>
    <property type="match status" value="1"/>
</dbReference>
<dbReference type="GO" id="GO:0008289">
    <property type="term" value="F:lipid binding"/>
    <property type="evidence" value="ECO:0007669"/>
    <property type="project" value="TreeGrafter"/>
</dbReference>
<dbReference type="Gene3D" id="1.20.1270.60">
    <property type="entry name" value="Arfaptin homology (AH) domain/BAR domain"/>
    <property type="match status" value="1"/>
</dbReference>
<feature type="compositionally biased region" description="Polar residues" evidence="3">
    <location>
        <begin position="286"/>
        <end position="299"/>
    </location>
</feature>
<feature type="domain" description="SH3" evidence="4">
    <location>
        <begin position="443"/>
        <end position="502"/>
    </location>
</feature>
<dbReference type="GO" id="GO:0097320">
    <property type="term" value="P:plasma membrane tubulation"/>
    <property type="evidence" value="ECO:0007669"/>
    <property type="project" value="TreeGrafter"/>
</dbReference>
<feature type="compositionally biased region" description="Polar residues" evidence="3">
    <location>
        <begin position="398"/>
        <end position="423"/>
    </location>
</feature>
<evidence type="ECO:0000256" key="2">
    <source>
        <dbReference type="PROSITE-ProRule" id="PRU00192"/>
    </source>
</evidence>
<dbReference type="GO" id="GO:0043332">
    <property type="term" value="C:mating projection tip"/>
    <property type="evidence" value="ECO:0007669"/>
    <property type="project" value="TreeGrafter"/>
</dbReference>
<dbReference type="Gene3D" id="2.30.30.40">
    <property type="entry name" value="SH3 Domains"/>
    <property type="match status" value="1"/>
</dbReference>
<dbReference type="SUPFAM" id="SSF50044">
    <property type="entry name" value="SH3-domain"/>
    <property type="match status" value="1"/>
</dbReference>
<keyword evidence="7" id="KW-1185">Reference proteome</keyword>
<dbReference type="PRINTS" id="PR00452">
    <property type="entry name" value="SH3DOMAIN"/>
</dbReference>
<dbReference type="InterPro" id="IPR004148">
    <property type="entry name" value="BAR_dom"/>
</dbReference>
<sequence>MQRMQRKFGTFLTRSADDTNVAVALKEFEEADNALAQIIEGATAWRLAWRDLLAHQITMSHTFEELFQSISGHSETLNGHQYVETPEETLGRAVQLKQACEELKIEVMADVEMMEEKLIKPAVRAKDEIKPMKKVIKKREDRKLDYERYKGRVDTLQKKAKLSDRETIALVKHEADLSRITQDYHDADEHLRQTLPGITATVFSLLPQLLATQILIQNTLLGQLYTTLHNFCLDHNYPSPPPELRDIVSDWDGAFTPLRMEIEGQFSLLLHGKAVHQPMTPKENSHGSITGLNLRNGASNRIGFRKNSQTSSHPTTPRPPISQSASAQSINTPPPDLSSKTKIGSLPPNTFSTRPRISSATTSPSIGATLTPYASNTSYNSRTSSTSAHSPSLTPSTFKSDSYFSPPTSKPTSRIPSHTSISSLAAKKKPPPPPPKPKRIQSTQGDYVTALYDYHAAQEGDLGFREGDRIRVVRKTESADDWWEGELEGVRGSFPANYVRVG</sequence>
<dbReference type="InterPro" id="IPR027267">
    <property type="entry name" value="AH/BAR_dom_sf"/>
</dbReference>
<dbReference type="CDD" id="cd07599">
    <property type="entry name" value="BAR_Rvs167p"/>
    <property type="match status" value="1"/>
</dbReference>
<feature type="domain" description="BAR" evidence="5">
    <location>
        <begin position="6"/>
        <end position="241"/>
    </location>
</feature>
<keyword evidence="1 2" id="KW-0728">SH3 domain</keyword>
<feature type="compositionally biased region" description="Polar residues" evidence="3">
    <location>
        <begin position="338"/>
        <end position="368"/>
    </location>
</feature>
<dbReference type="SMART" id="SM00326">
    <property type="entry name" value="SH3"/>
    <property type="match status" value="1"/>
</dbReference>
<dbReference type="Pfam" id="PF14604">
    <property type="entry name" value="SH3_9"/>
    <property type="match status" value="1"/>
</dbReference>
<evidence type="ECO:0000259" key="5">
    <source>
        <dbReference type="PROSITE" id="PS51021"/>
    </source>
</evidence>
<accession>A0A9P4S836</accession>
<dbReference type="GO" id="GO:0031097">
    <property type="term" value="C:medial cortex"/>
    <property type="evidence" value="ECO:0007669"/>
    <property type="project" value="TreeGrafter"/>
</dbReference>
<dbReference type="PROSITE" id="PS50002">
    <property type="entry name" value="SH3"/>
    <property type="match status" value="1"/>
</dbReference>
<evidence type="ECO:0000256" key="3">
    <source>
        <dbReference type="SAM" id="MobiDB-lite"/>
    </source>
</evidence>
<dbReference type="AlphaFoldDB" id="A0A9P4S836"/>
<dbReference type="OrthoDB" id="10255128at2759"/>
<comment type="caution">
    <text evidence="6">The sequence shown here is derived from an EMBL/GenBank/DDBJ whole genome shotgun (WGS) entry which is preliminary data.</text>
</comment>
<dbReference type="PANTHER" id="PTHR47174:SF2">
    <property type="entry name" value="SH3 DOMAIN SIGNALLING PROTEIN (AFU_ORTHOLOGUE AFUA_5G07670)"/>
    <property type="match status" value="1"/>
</dbReference>
<name>A0A9P4S836_9PEZI</name>
<dbReference type="EMBL" id="MU006102">
    <property type="protein sequence ID" value="KAF2836778.1"/>
    <property type="molecule type" value="Genomic_DNA"/>
</dbReference>
<dbReference type="GO" id="GO:0030479">
    <property type="term" value="C:actin cortical patch"/>
    <property type="evidence" value="ECO:0007669"/>
    <property type="project" value="TreeGrafter"/>
</dbReference>
<organism evidence="6 7">
    <name type="scientific">Patellaria atrata CBS 101060</name>
    <dbReference type="NCBI Taxonomy" id="1346257"/>
    <lineage>
        <taxon>Eukaryota</taxon>
        <taxon>Fungi</taxon>
        <taxon>Dikarya</taxon>
        <taxon>Ascomycota</taxon>
        <taxon>Pezizomycotina</taxon>
        <taxon>Dothideomycetes</taxon>
        <taxon>Dothideomycetes incertae sedis</taxon>
        <taxon>Patellariales</taxon>
        <taxon>Patellariaceae</taxon>
        <taxon>Patellaria</taxon>
    </lineage>
</organism>
<evidence type="ECO:0000256" key="1">
    <source>
        <dbReference type="ARBA" id="ARBA00022443"/>
    </source>
</evidence>
<protein>
    <recommendedName>
        <fullName evidence="8">SH3 domain-containing protein</fullName>
    </recommendedName>
</protein>
<dbReference type="SUPFAM" id="SSF103657">
    <property type="entry name" value="BAR/IMD domain-like"/>
    <property type="match status" value="1"/>
</dbReference>
<dbReference type="PANTHER" id="PTHR47174">
    <property type="entry name" value="BRIDGING INTEGRATOR 3"/>
    <property type="match status" value="1"/>
</dbReference>
<feature type="region of interest" description="Disordered" evidence="3">
    <location>
        <begin position="278"/>
        <end position="441"/>
    </location>
</feature>
<dbReference type="GO" id="GO:0006897">
    <property type="term" value="P:endocytosis"/>
    <property type="evidence" value="ECO:0007669"/>
    <property type="project" value="InterPro"/>
</dbReference>
<feature type="compositionally biased region" description="Polar residues" evidence="3">
    <location>
        <begin position="306"/>
        <end position="331"/>
    </location>
</feature>
<dbReference type="GO" id="GO:0051666">
    <property type="term" value="P:actin cortical patch localization"/>
    <property type="evidence" value="ECO:0007669"/>
    <property type="project" value="InterPro"/>
</dbReference>
<dbReference type="Proteomes" id="UP000799429">
    <property type="component" value="Unassembled WGS sequence"/>
</dbReference>
<gene>
    <name evidence="6" type="ORF">M501DRAFT_939063</name>
</gene>
<dbReference type="InterPro" id="IPR046982">
    <property type="entry name" value="BIN3/RVS161-like"/>
</dbReference>
<evidence type="ECO:0000259" key="4">
    <source>
        <dbReference type="PROSITE" id="PS50002"/>
    </source>
</evidence>
<evidence type="ECO:0008006" key="8">
    <source>
        <dbReference type="Google" id="ProtNLM"/>
    </source>
</evidence>
<dbReference type="FunFam" id="2.30.30.40:FF:000100">
    <property type="entry name" value="SH3 domain-containing YSC84-like protein 1"/>
    <property type="match status" value="1"/>
</dbReference>
<dbReference type="Pfam" id="PF03114">
    <property type="entry name" value="BAR"/>
    <property type="match status" value="1"/>
</dbReference>
<evidence type="ECO:0000313" key="7">
    <source>
        <dbReference type="Proteomes" id="UP000799429"/>
    </source>
</evidence>
<proteinExistence type="predicted"/>
<reference evidence="6" key="1">
    <citation type="journal article" date="2020" name="Stud. Mycol.">
        <title>101 Dothideomycetes genomes: a test case for predicting lifestyles and emergence of pathogens.</title>
        <authorList>
            <person name="Haridas S."/>
            <person name="Albert R."/>
            <person name="Binder M."/>
            <person name="Bloem J."/>
            <person name="Labutti K."/>
            <person name="Salamov A."/>
            <person name="Andreopoulos B."/>
            <person name="Baker S."/>
            <person name="Barry K."/>
            <person name="Bills G."/>
            <person name="Bluhm B."/>
            <person name="Cannon C."/>
            <person name="Castanera R."/>
            <person name="Culley D."/>
            <person name="Daum C."/>
            <person name="Ezra D."/>
            <person name="Gonzalez J."/>
            <person name="Henrissat B."/>
            <person name="Kuo A."/>
            <person name="Liang C."/>
            <person name="Lipzen A."/>
            <person name="Lutzoni F."/>
            <person name="Magnuson J."/>
            <person name="Mondo S."/>
            <person name="Nolan M."/>
            <person name="Ohm R."/>
            <person name="Pangilinan J."/>
            <person name="Park H.-J."/>
            <person name="Ramirez L."/>
            <person name="Alfaro M."/>
            <person name="Sun H."/>
            <person name="Tritt A."/>
            <person name="Yoshinaga Y."/>
            <person name="Zwiers L.-H."/>
            <person name="Turgeon B."/>
            <person name="Goodwin S."/>
            <person name="Spatafora J."/>
            <person name="Crous P."/>
            <person name="Grigoriev I."/>
        </authorList>
    </citation>
    <scope>NUCLEOTIDE SEQUENCE</scope>
    <source>
        <strain evidence="6">CBS 101060</strain>
    </source>
</reference>